<dbReference type="Proteomes" id="UP001528912">
    <property type="component" value="Unassembled WGS sequence"/>
</dbReference>
<dbReference type="RefSeq" id="WP_277190608.1">
    <property type="nucleotide sequence ID" value="NZ_JAROAV010000004.1"/>
</dbReference>
<dbReference type="SUPFAM" id="SSF140453">
    <property type="entry name" value="EsxAB dimer-like"/>
    <property type="match status" value="1"/>
</dbReference>
<organism evidence="1 2">
    <name type="scientific">Luteipulveratus flavus</name>
    <dbReference type="NCBI Taxonomy" id="3031728"/>
    <lineage>
        <taxon>Bacteria</taxon>
        <taxon>Bacillati</taxon>
        <taxon>Actinomycetota</taxon>
        <taxon>Actinomycetes</taxon>
        <taxon>Micrococcales</taxon>
        <taxon>Dermacoccaceae</taxon>
        <taxon>Luteipulveratus</taxon>
    </lineage>
</organism>
<comment type="caution">
    <text evidence="1">The sequence shown here is derived from an EMBL/GenBank/DDBJ whole genome shotgun (WGS) entry which is preliminary data.</text>
</comment>
<keyword evidence="2" id="KW-1185">Reference proteome</keyword>
<dbReference type="Pfam" id="PF06013">
    <property type="entry name" value="WXG100"/>
    <property type="match status" value="1"/>
</dbReference>
<accession>A0ABT6C436</accession>
<reference evidence="1 2" key="1">
    <citation type="submission" date="2023-03" db="EMBL/GenBank/DDBJ databases">
        <title>YIM 133296 draft genome.</title>
        <authorList>
            <person name="Xiong L."/>
        </authorList>
    </citation>
    <scope>NUCLEOTIDE SEQUENCE [LARGE SCALE GENOMIC DNA]</scope>
    <source>
        <strain evidence="1 2">YIM 133296</strain>
    </source>
</reference>
<dbReference type="Gene3D" id="1.10.287.1060">
    <property type="entry name" value="ESAT-6-like"/>
    <property type="match status" value="1"/>
</dbReference>
<gene>
    <name evidence="1" type="ORF">P4R38_01020</name>
</gene>
<name>A0ABT6C436_9MICO</name>
<sequence>MTDDAEQIRSAARAVDRIARDTRSAWRVLGSGTHVAWSGSSADRYRDRLADHRRDLSDCVRSLEDLRRQLYAHARAVERHESVIATALKHVTRLPGTRMAR</sequence>
<evidence type="ECO:0000313" key="2">
    <source>
        <dbReference type="Proteomes" id="UP001528912"/>
    </source>
</evidence>
<evidence type="ECO:0000313" key="1">
    <source>
        <dbReference type="EMBL" id="MDF8262824.1"/>
    </source>
</evidence>
<dbReference type="EMBL" id="JAROAV010000004">
    <property type="protein sequence ID" value="MDF8262824.1"/>
    <property type="molecule type" value="Genomic_DNA"/>
</dbReference>
<dbReference type="InterPro" id="IPR036689">
    <property type="entry name" value="ESAT-6-like_sf"/>
</dbReference>
<protein>
    <recommendedName>
        <fullName evidence="3">WXG100 family type VII secretion target</fullName>
    </recommendedName>
</protein>
<dbReference type="InterPro" id="IPR010310">
    <property type="entry name" value="T7SS_ESAT-6-like"/>
</dbReference>
<proteinExistence type="predicted"/>
<evidence type="ECO:0008006" key="3">
    <source>
        <dbReference type="Google" id="ProtNLM"/>
    </source>
</evidence>